<proteinExistence type="predicted"/>
<keyword evidence="2" id="KW-1185">Reference proteome</keyword>
<protein>
    <submittedName>
        <fullName evidence="1">Uncharacterized protein</fullName>
    </submittedName>
</protein>
<evidence type="ECO:0000313" key="1">
    <source>
        <dbReference type="EMBL" id="GAA3813105.1"/>
    </source>
</evidence>
<gene>
    <name evidence="1" type="ORF">GCM10022403_053450</name>
</gene>
<organism evidence="1 2">
    <name type="scientific">Streptomyces coacervatus</name>
    <dbReference type="NCBI Taxonomy" id="647381"/>
    <lineage>
        <taxon>Bacteria</taxon>
        <taxon>Bacillati</taxon>
        <taxon>Actinomycetota</taxon>
        <taxon>Actinomycetes</taxon>
        <taxon>Kitasatosporales</taxon>
        <taxon>Streptomycetaceae</taxon>
        <taxon>Streptomyces</taxon>
    </lineage>
</organism>
<sequence>MYVEGEPLESLSEASVALTYGAYDVEEALLEALLLCSGSGAASDVLPEPAEQPAVARANRKVNPASGFRKLGIRMYPLSCKFRDFCLRRETKSHSKGKRLTRSPCS</sequence>
<evidence type="ECO:0000313" key="2">
    <source>
        <dbReference type="Proteomes" id="UP001501009"/>
    </source>
</evidence>
<dbReference type="Proteomes" id="UP001501009">
    <property type="component" value="Unassembled WGS sequence"/>
</dbReference>
<dbReference type="EMBL" id="BAABDE010000022">
    <property type="protein sequence ID" value="GAA3813105.1"/>
    <property type="molecule type" value="Genomic_DNA"/>
</dbReference>
<accession>A0ABP7I9U5</accession>
<reference evidence="2" key="1">
    <citation type="journal article" date="2019" name="Int. J. Syst. Evol. Microbiol.">
        <title>The Global Catalogue of Microorganisms (GCM) 10K type strain sequencing project: providing services to taxonomists for standard genome sequencing and annotation.</title>
        <authorList>
            <consortium name="The Broad Institute Genomics Platform"/>
            <consortium name="The Broad Institute Genome Sequencing Center for Infectious Disease"/>
            <person name="Wu L."/>
            <person name="Ma J."/>
        </authorList>
    </citation>
    <scope>NUCLEOTIDE SEQUENCE [LARGE SCALE GENOMIC DNA]</scope>
    <source>
        <strain evidence="2">JCM 17138</strain>
    </source>
</reference>
<comment type="caution">
    <text evidence="1">The sequence shown here is derived from an EMBL/GenBank/DDBJ whole genome shotgun (WGS) entry which is preliminary data.</text>
</comment>
<name>A0ABP7I9U5_9ACTN</name>